<evidence type="ECO:0000313" key="3">
    <source>
        <dbReference type="Proteomes" id="UP000054776"/>
    </source>
</evidence>
<evidence type="ECO:0008006" key="4">
    <source>
        <dbReference type="Google" id="ProtNLM"/>
    </source>
</evidence>
<sequence length="72" mass="7775">LALVLIVALQVSVCLCDIPEPDKELVEKYEGLKAVFTKRIVNALAKAQAALTPLMEGSSTGDKAKEYAEELQ</sequence>
<organism evidence="2 3">
    <name type="scientific">Trichinella spiralis</name>
    <name type="common">Trichina worm</name>
    <dbReference type="NCBI Taxonomy" id="6334"/>
    <lineage>
        <taxon>Eukaryota</taxon>
        <taxon>Metazoa</taxon>
        <taxon>Ecdysozoa</taxon>
        <taxon>Nematoda</taxon>
        <taxon>Enoplea</taxon>
        <taxon>Dorylaimia</taxon>
        <taxon>Trichinellida</taxon>
        <taxon>Trichinellidae</taxon>
        <taxon>Trichinella</taxon>
    </lineage>
</organism>
<evidence type="ECO:0000313" key="2">
    <source>
        <dbReference type="EMBL" id="KRY02494.1"/>
    </source>
</evidence>
<dbReference type="AlphaFoldDB" id="A0A0V0YQG3"/>
<accession>A0A0V0YQG3</accession>
<keyword evidence="1" id="KW-0732">Signal</keyword>
<dbReference type="EMBL" id="JYDH01006140">
    <property type="protein sequence ID" value="KRY02494.1"/>
    <property type="molecule type" value="Genomic_DNA"/>
</dbReference>
<name>A0A0V0YQG3_TRISP</name>
<protein>
    <recommendedName>
        <fullName evidence="4">Apolipoprotein A-II</fullName>
    </recommendedName>
</protein>
<dbReference type="Proteomes" id="UP000054776">
    <property type="component" value="Unassembled WGS sequence"/>
</dbReference>
<keyword evidence="3" id="KW-1185">Reference proteome</keyword>
<reference evidence="2 3" key="1">
    <citation type="submission" date="2015-01" db="EMBL/GenBank/DDBJ databases">
        <title>Evolution of Trichinella species and genotypes.</title>
        <authorList>
            <person name="Korhonen P.K."/>
            <person name="Edoardo P."/>
            <person name="Giuseppe L.R."/>
            <person name="Gasser R.B."/>
        </authorList>
    </citation>
    <scope>NUCLEOTIDE SEQUENCE [LARGE SCALE GENOMIC DNA]</scope>
    <source>
        <strain evidence="2">ISS3</strain>
    </source>
</reference>
<dbReference type="InParanoid" id="A0A0V0YQG3"/>
<feature type="chain" id="PRO_5006873381" description="Apolipoprotein A-II" evidence="1">
    <location>
        <begin position="17"/>
        <end position="72"/>
    </location>
</feature>
<feature type="non-terminal residue" evidence="2">
    <location>
        <position position="72"/>
    </location>
</feature>
<evidence type="ECO:0000256" key="1">
    <source>
        <dbReference type="SAM" id="SignalP"/>
    </source>
</evidence>
<proteinExistence type="predicted"/>
<comment type="caution">
    <text evidence="2">The sequence shown here is derived from an EMBL/GenBank/DDBJ whole genome shotgun (WGS) entry which is preliminary data.</text>
</comment>
<gene>
    <name evidence="2" type="ORF">T01_11863</name>
</gene>
<feature type="non-terminal residue" evidence="2">
    <location>
        <position position="1"/>
    </location>
</feature>
<dbReference type="OrthoDB" id="8940690at2759"/>
<feature type="signal peptide" evidence="1">
    <location>
        <begin position="1"/>
        <end position="16"/>
    </location>
</feature>